<keyword evidence="3" id="KW-0238">DNA-binding</keyword>
<dbReference type="InterPro" id="IPR037171">
    <property type="entry name" value="NagB/RpiA_transferase-like"/>
</dbReference>
<proteinExistence type="predicted"/>
<dbReference type="Proteomes" id="UP000199048">
    <property type="component" value="Unassembled WGS sequence"/>
</dbReference>
<evidence type="ECO:0000256" key="3">
    <source>
        <dbReference type="ARBA" id="ARBA00023125"/>
    </source>
</evidence>
<evidence type="ECO:0000313" key="6">
    <source>
        <dbReference type="EMBL" id="SFL71151.1"/>
    </source>
</evidence>
<dbReference type="GO" id="GO:0003700">
    <property type="term" value="F:DNA-binding transcription factor activity"/>
    <property type="evidence" value="ECO:0007669"/>
    <property type="project" value="InterPro"/>
</dbReference>
<dbReference type="SUPFAM" id="SSF46785">
    <property type="entry name" value="Winged helix' DNA-binding domain"/>
    <property type="match status" value="1"/>
</dbReference>
<dbReference type="SMART" id="SM00420">
    <property type="entry name" value="HTH_DEOR"/>
    <property type="match status" value="1"/>
</dbReference>
<dbReference type="Pfam" id="PF00455">
    <property type="entry name" value="DeoRC"/>
    <property type="match status" value="1"/>
</dbReference>
<dbReference type="GO" id="GO:0003677">
    <property type="term" value="F:DNA binding"/>
    <property type="evidence" value="ECO:0007669"/>
    <property type="project" value="UniProtKB-KW"/>
</dbReference>
<keyword evidence="1" id="KW-0678">Repressor</keyword>
<keyword evidence="4" id="KW-0804">Transcription</keyword>
<dbReference type="Gene3D" id="3.40.50.1360">
    <property type="match status" value="1"/>
</dbReference>
<reference evidence="7" key="1">
    <citation type="submission" date="2016-10" db="EMBL/GenBank/DDBJ databases">
        <authorList>
            <person name="Varghese N."/>
            <person name="Submissions S."/>
        </authorList>
    </citation>
    <scope>NUCLEOTIDE SEQUENCE [LARGE SCALE GENOMIC DNA]</scope>
    <source>
        <strain evidence="7">BL36</strain>
    </source>
</reference>
<dbReference type="STRING" id="582667.SAMN05192568_100924"/>
<evidence type="ECO:0000256" key="4">
    <source>
        <dbReference type="ARBA" id="ARBA00023163"/>
    </source>
</evidence>
<gene>
    <name evidence="6" type="ORF">SAMN05192568_100924</name>
</gene>
<evidence type="ECO:0000256" key="2">
    <source>
        <dbReference type="ARBA" id="ARBA00023015"/>
    </source>
</evidence>
<accession>A0A1I4JXU3</accession>
<dbReference type="RefSeq" id="WP_092040009.1">
    <property type="nucleotide sequence ID" value="NZ_FOTK01000009.1"/>
</dbReference>
<dbReference type="SMART" id="SM01134">
    <property type="entry name" value="DeoRC"/>
    <property type="match status" value="1"/>
</dbReference>
<dbReference type="AlphaFoldDB" id="A0A1I4JXU3"/>
<dbReference type="PRINTS" id="PR00037">
    <property type="entry name" value="HTHLACR"/>
</dbReference>
<sequence>MLTSERKTHILKALHRDGRIVAKAVSQELGLSEDTIRRDLRELAGQGLLQRVHGGALPASPAVADLAARQSLSPEGKTTLGRAAAKMVKPGQVIFLDGGTTAIQVARHLDPNLKATFVTHSPNVAVALADHTGIEVELIGGRLFRHSMVAVGAIAAEAIARIRADLYFLGVTGVHAEIGLTTGDSEEAAIKRALSRQAAETVVLASREKLGAVSQFLIQPLADIDVLVVEGSLPMEVIDPFQQAGTTIAFA</sequence>
<dbReference type="InterPro" id="IPR001034">
    <property type="entry name" value="DeoR_HTH"/>
</dbReference>
<dbReference type="Pfam" id="PF08220">
    <property type="entry name" value="HTH_DeoR"/>
    <property type="match status" value="1"/>
</dbReference>
<dbReference type="EMBL" id="FOTK01000009">
    <property type="protein sequence ID" value="SFL71151.1"/>
    <property type="molecule type" value="Genomic_DNA"/>
</dbReference>
<dbReference type="InterPro" id="IPR050313">
    <property type="entry name" value="Carb_Metab_HTH_regulators"/>
</dbReference>
<feature type="domain" description="HTH deoR-type" evidence="5">
    <location>
        <begin position="3"/>
        <end position="58"/>
    </location>
</feature>
<evidence type="ECO:0000259" key="5">
    <source>
        <dbReference type="PROSITE" id="PS51000"/>
    </source>
</evidence>
<evidence type="ECO:0000256" key="1">
    <source>
        <dbReference type="ARBA" id="ARBA00022491"/>
    </source>
</evidence>
<dbReference type="SUPFAM" id="SSF100950">
    <property type="entry name" value="NagB/RpiA/CoA transferase-like"/>
    <property type="match status" value="1"/>
</dbReference>
<dbReference type="PROSITE" id="PS51000">
    <property type="entry name" value="HTH_DEOR_2"/>
    <property type="match status" value="1"/>
</dbReference>
<dbReference type="InterPro" id="IPR036390">
    <property type="entry name" value="WH_DNA-bd_sf"/>
</dbReference>
<protein>
    <submittedName>
        <fullName evidence="6">Transcriptional regulator, DeoR family</fullName>
    </submittedName>
</protein>
<evidence type="ECO:0000313" key="7">
    <source>
        <dbReference type="Proteomes" id="UP000199048"/>
    </source>
</evidence>
<keyword evidence="2" id="KW-0805">Transcription regulation</keyword>
<dbReference type="PANTHER" id="PTHR30363:SF4">
    <property type="entry name" value="GLYCEROL-3-PHOSPHATE REGULON REPRESSOR"/>
    <property type="match status" value="1"/>
</dbReference>
<dbReference type="Gene3D" id="1.10.10.10">
    <property type="entry name" value="Winged helix-like DNA-binding domain superfamily/Winged helix DNA-binding domain"/>
    <property type="match status" value="1"/>
</dbReference>
<dbReference type="PANTHER" id="PTHR30363">
    <property type="entry name" value="HTH-TYPE TRANSCRIPTIONAL REGULATOR SRLR-RELATED"/>
    <property type="match status" value="1"/>
</dbReference>
<organism evidence="6 7">
    <name type="scientific">Methylobacterium pseudosasicola</name>
    <dbReference type="NCBI Taxonomy" id="582667"/>
    <lineage>
        <taxon>Bacteria</taxon>
        <taxon>Pseudomonadati</taxon>
        <taxon>Pseudomonadota</taxon>
        <taxon>Alphaproteobacteria</taxon>
        <taxon>Hyphomicrobiales</taxon>
        <taxon>Methylobacteriaceae</taxon>
        <taxon>Methylobacterium</taxon>
    </lineage>
</organism>
<dbReference type="InterPro" id="IPR018356">
    <property type="entry name" value="Tscrpt_reg_HTH_DeoR_CS"/>
</dbReference>
<dbReference type="InterPro" id="IPR036388">
    <property type="entry name" value="WH-like_DNA-bd_sf"/>
</dbReference>
<name>A0A1I4JXU3_9HYPH</name>
<dbReference type="OrthoDB" id="9814815at2"/>
<dbReference type="InterPro" id="IPR014036">
    <property type="entry name" value="DeoR-like_C"/>
</dbReference>
<dbReference type="PROSITE" id="PS00894">
    <property type="entry name" value="HTH_DEOR_1"/>
    <property type="match status" value="1"/>
</dbReference>
<keyword evidence="7" id="KW-1185">Reference proteome</keyword>